<dbReference type="Gene3D" id="3.20.10.10">
    <property type="entry name" value="D-amino Acid Aminotransferase, subunit A, domain 2"/>
    <property type="match status" value="1"/>
</dbReference>
<dbReference type="EMBL" id="WSZI01000013">
    <property type="protein sequence ID" value="MWN21059.1"/>
    <property type="molecule type" value="Genomic_DNA"/>
</dbReference>
<dbReference type="InterPro" id="IPR005801">
    <property type="entry name" value="ADC_synthase"/>
</dbReference>
<dbReference type="PRINTS" id="PR00095">
    <property type="entry name" value="ANTSNTHASEI"/>
</dbReference>
<organism evidence="2 3">
    <name type="scientific">Leuconostoc lactis</name>
    <dbReference type="NCBI Taxonomy" id="1246"/>
    <lineage>
        <taxon>Bacteria</taxon>
        <taxon>Bacillati</taxon>
        <taxon>Bacillota</taxon>
        <taxon>Bacilli</taxon>
        <taxon>Lactobacillales</taxon>
        <taxon>Lactobacillaceae</taxon>
        <taxon>Leuconostoc</taxon>
    </lineage>
</organism>
<dbReference type="AlphaFoldDB" id="A0A6L7ACY4"/>
<dbReference type="NCBIfam" id="TIGR00553">
    <property type="entry name" value="pabB"/>
    <property type="match status" value="1"/>
</dbReference>
<dbReference type="GO" id="GO:0000162">
    <property type="term" value="P:L-tryptophan biosynthetic process"/>
    <property type="evidence" value="ECO:0007669"/>
    <property type="project" value="TreeGrafter"/>
</dbReference>
<dbReference type="GO" id="GO:0046820">
    <property type="term" value="F:4-amino-4-deoxychorismate synthase activity"/>
    <property type="evidence" value="ECO:0007669"/>
    <property type="project" value="UniProtKB-EC"/>
</dbReference>
<comment type="caution">
    <text evidence="2">The sequence shown here is derived from an EMBL/GenBank/DDBJ whole genome shotgun (WGS) entry which is preliminary data.</text>
</comment>
<dbReference type="Gene3D" id="3.60.120.10">
    <property type="entry name" value="Anthranilate synthase"/>
    <property type="match status" value="1"/>
</dbReference>
<dbReference type="PANTHER" id="PTHR11236:SF9">
    <property type="entry name" value="ANTHRANILATE SYNTHASE COMPONENT 1"/>
    <property type="match status" value="1"/>
</dbReference>
<evidence type="ECO:0000259" key="1">
    <source>
        <dbReference type="Pfam" id="PF00425"/>
    </source>
</evidence>
<keyword evidence="2" id="KW-0032">Aminotransferase</keyword>
<dbReference type="RefSeq" id="WP_029509362.1">
    <property type="nucleotide sequence ID" value="NZ_DAITWI010000001.1"/>
</dbReference>
<gene>
    <name evidence="2" type="primary">pabB</name>
    <name evidence="2" type="ORF">GQS40_05130</name>
</gene>
<accession>A0A6L7ACY4</accession>
<name>A0A6L7ACY4_LEULA</name>
<dbReference type="Proteomes" id="UP000478636">
    <property type="component" value="Unassembled WGS sequence"/>
</dbReference>
<dbReference type="EC" id="2.6.1.85" evidence="2"/>
<dbReference type="Pfam" id="PF01063">
    <property type="entry name" value="Aminotran_4"/>
    <property type="match status" value="1"/>
</dbReference>
<evidence type="ECO:0000313" key="3">
    <source>
        <dbReference type="Proteomes" id="UP000478636"/>
    </source>
</evidence>
<feature type="domain" description="Chorismate-utilising enzyme C-terminal" evidence="1">
    <location>
        <begin position="162"/>
        <end position="417"/>
    </location>
</feature>
<evidence type="ECO:0000313" key="2">
    <source>
        <dbReference type="EMBL" id="MWN21059.1"/>
    </source>
</evidence>
<dbReference type="InterPro" id="IPR005802">
    <property type="entry name" value="ADC_synth_comp_1"/>
</dbReference>
<dbReference type="InterPro" id="IPR001544">
    <property type="entry name" value="Aminotrans_IV"/>
</dbReference>
<dbReference type="Pfam" id="PF00425">
    <property type="entry name" value="Chorismate_bind"/>
    <property type="match status" value="1"/>
</dbReference>
<dbReference type="GO" id="GO:0009396">
    <property type="term" value="P:folic acid-containing compound biosynthetic process"/>
    <property type="evidence" value="ECO:0007669"/>
    <property type="project" value="InterPro"/>
</dbReference>
<dbReference type="SUPFAM" id="SSF56752">
    <property type="entry name" value="D-aminoacid aminotransferase-like PLP-dependent enzymes"/>
    <property type="match status" value="1"/>
</dbReference>
<dbReference type="InterPro" id="IPR015890">
    <property type="entry name" value="Chorismate_C"/>
</dbReference>
<proteinExistence type="predicted"/>
<dbReference type="PANTHER" id="PTHR11236">
    <property type="entry name" value="AMINOBENZOATE/ANTHRANILATE SYNTHASE"/>
    <property type="match status" value="1"/>
</dbReference>
<keyword evidence="2" id="KW-0808">Transferase</keyword>
<dbReference type="SUPFAM" id="SSF56322">
    <property type="entry name" value="ADC synthase"/>
    <property type="match status" value="1"/>
</dbReference>
<dbReference type="InterPro" id="IPR036038">
    <property type="entry name" value="Aminotransferase-like"/>
</dbReference>
<sequence length="625" mass="69652">MKTFKRDNANIWDIFLTHYRQDDEIVLLYTSQPEASERFSILAHAPFATVTQRDGVVRINQEKTTLSLSEAVDALRTTKLPELSDWPIQPEILGFVSYEEDPARFSLYDELMLFDHATQELYVAQFEQTDQTYWMTATSPLPKPKKVPAVRQPAAIFMDQTRQEYMASVEKMRAHMAAGDLYVGNLTQQFDILSDAEPISVFQALVTQNPAPFASFLHYPDWEMTQISSSVERFVAIHDRELTTKPIKGTIARGQTPEEDAQNLAKLANNTKDHAELLMVTDLLRNDVARISEPGHLVVKKFAAVETFAHVHQLVTTIQSRVKADLTFTEFMTAMFPGGSITGTPKKSAQAVIASLEKRPRGIYTGMQGWLNRRLDLDMNIAIRTLVFDRQTYRLGVGGGVTYESDAAAEFDEIVVKAQPFLAVFGIETLPTPIFTTGQVKDGQLCNLSAHVTRLAQQYHQPDLATRLQALAAQSPDGVLRVSTDGDTLSAVTRPLPPLVGPYRVKLADETLAPSVLTQYKLSGPTFQKAFHPEVVRAKTQGYQDVLFHTDGFVTELSIGNFLAKRGDTYVTPSTQALPGTYLAEFAKTHHVIYAEIPVSELVNFEAFYMTNAVRGLVAIDLVGI</sequence>
<reference evidence="2 3" key="1">
    <citation type="submission" date="2019-12" db="EMBL/GenBank/DDBJ databases">
        <title>Complete genome sequence of Leuconostoc lactis strain AVN1 provides insights into metabolic potential.</title>
        <authorList>
            <person name="Besrour N."/>
            <person name="Najjari A."/>
            <person name="Fhoula I."/>
            <person name="Jaballah S."/>
            <person name="Klibi N."/>
            <person name="Ouzari H.I."/>
        </authorList>
    </citation>
    <scope>NUCLEOTIDE SEQUENCE [LARGE SCALE GENOMIC DNA]</scope>
    <source>
        <strain evidence="2 3">AVN1</strain>
    </source>
</reference>
<protein>
    <submittedName>
        <fullName evidence="2">Aminodeoxychorismate synthase component I</fullName>
        <ecNumber evidence="2">2.6.1.85</ecNumber>
    </submittedName>
</protein>
<dbReference type="InterPro" id="IPR043132">
    <property type="entry name" value="BCAT-like_C"/>
</dbReference>
<dbReference type="InterPro" id="IPR019999">
    <property type="entry name" value="Anth_synth_I-like"/>
</dbReference>